<protein>
    <recommendedName>
        <fullName evidence="4">DUF4374 domain-containing protein</fullName>
    </recommendedName>
</protein>
<organism evidence="2 3">
    <name type="scientific">Echinicola soli</name>
    <dbReference type="NCBI Taxonomy" id="2591634"/>
    <lineage>
        <taxon>Bacteria</taxon>
        <taxon>Pseudomonadati</taxon>
        <taxon>Bacteroidota</taxon>
        <taxon>Cytophagia</taxon>
        <taxon>Cytophagales</taxon>
        <taxon>Cyclobacteriaceae</taxon>
        <taxon>Echinicola</taxon>
    </lineage>
</organism>
<keyword evidence="1" id="KW-0732">Signal</keyword>
<dbReference type="OrthoDB" id="1122951at2"/>
<dbReference type="RefSeq" id="WP_141616305.1">
    <property type="nucleotide sequence ID" value="NZ_CP041253.1"/>
</dbReference>
<proteinExistence type="predicted"/>
<evidence type="ECO:0008006" key="4">
    <source>
        <dbReference type="Google" id="ProtNLM"/>
    </source>
</evidence>
<reference evidence="2 3" key="1">
    <citation type="submission" date="2019-06" db="EMBL/GenBank/DDBJ databases">
        <title>Echinicola alkalisoli sp. nov. isolated from saline soil.</title>
        <authorList>
            <person name="Sun J.-Q."/>
            <person name="Xu L."/>
        </authorList>
    </citation>
    <scope>NUCLEOTIDE SEQUENCE [LARGE SCALE GENOMIC DNA]</scope>
    <source>
        <strain evidence="2 3">LN3S3</strain>
    </source>
</reference>
<name>A0A514CMS6_9BACT</name>
<evidence type="ECO:0000313" key="2">
    <source>
        <dbReference type="EMBL" id="QDH81090.1"/>
    </source>
</evidence>
<accession>A0A514CMS6</accession>
<dbReference type="KEGG" id="echi:FKX85_19445"/>
<dbReference type="AlphaFoldDB" id="A0A514CMS6"/>
<feature type="chain" id="PRO_5021706712" description="DUF4374 domain-containing protein" evidence="1">
    <location>
        <begin position="26"/>
        <end position="443"/>
    </location>
</feature>
<evidence type="ECO:0000256" key="1">
    <source>
        <dbReference type="SAM" id="SignalP"/>
    </source>
</evidence>
<dbReference type="Proteomes" id="UP000316614">
    <property type="component" value="Chromosome"/>
</dbReference>
<dbReference type="EMBL" id="CP041253">
    <property type="protein sequence ID" value="QDH81090.1"/>
    <property type="molecule type" value="Genomic_DNA"/>
</dbReference>
<sequence>MFSTNKSAFKLLQMALLVAMAFMFACNSEDDITPEDPQEADRWVTVAGALMGDSPGDGNGGTKIYAVSFEDAINPETEINVFDNGEPVKSNRTARLQVSEDGNTLFNIAYAGENGGEFAKFNVNGGSSYVQQDVTVNISQYVGPAPRWSKLYNGDKNGIAVNVADIAPNNAEDEEEAFSYYRGTATVLDLNLQEGLIDNYKPYELPLSAEEELAGHCIFRLDAPVLNQAGDKLLIGTWMRKYNVATGERESEWERLGTKTIVVDYPSLENPTIITSTQANGDCSGYRSNVNQIAEDGSIYQATSRDTNGSHILRITPDNEYDNTFAISLDEALGLTDVYVDAWRYVNNGIGYAMIRHGEEDQGYIARLDLNQQTASLVNEIPNDPDVRFNQYQGFMVNGNDLLVPVSPLGKDGNIYVLHSQTGEVSVGAKLINKPGNHFIGAF</sequence>
<gene>
    <name evidence="2" type="ORF">FKX85_19445</name>
</gene>
<feature type="signal peptide" evidence="1">
    <location>
        <begin position="1"/>
        <end position="25"/>
    </location>
</feature>
<keyword evidence="3" id="KW-1185">Reference proteome</keyword>
<dbReference type="PROSITE" id="PS51257">
    <property type="entry name" value="PROKAR_LIPOPROTEIN"/>
    <property type="match status" value="1"/>
</dbReference>
<evidence type="ECO:0000313" key="3">
    <source>
        <dbReference type="Proteomes" id="UP000316614"/>
    </source>
</evidence>